<reference evidence="2 3" key="2">
    <citation type="submission" date="2015-01" db="EMBL/GenBank/DDBJ databases">
        <authorList>
            <consortium name="NBRP consortium"/>
            <person name="Sawabe T."/>
            <person name="Meirelles P."/>
            <person name="Feng G."/>
            <person name="Sayaka M."/>
            <person name="Hattori M."/>
            <person name="Ohkuma M."/>
        </authorList>
    </citation>
    <scope>NUCLEOTIDE SEQUENCE [LARGE SCALE GENOMIC DNA]</scope>
    <source>
        <strain evidence="3">JCM 19241</strain>
    </source>
</reference>
<protein>
    <submittedName>
        <fullName evidence="2">Potassium voltage-gated channel subfamily KQT</fullName>
    </submittedName>
</protein>
<evidence type="ECO:0000256" key="1">
    <source>
        <dbReference type="SAM" id="Phobius"/>
    </source>
</evidence>
<gene>
    <name evidence="2" type="ORF">JCM19241_4367</name>
</gene>
<name>A0A0B8QRN9_9VIBR</name>
<evidence type="ECO:0000313" key="3">
    <source>
        <dbReference type="Proteomes" id="UP000031666"/>
    </source>
</evidence>
<reference evidence="2 3" key="1">
    <citation type="submission" date="2015-01" db="EMBL/GenBank/DDBJ databases">
        <title>Vibrio sp. C94 JCM 19241 whole genome shotgun sequence.</title>
        <authorList>
            <person name="Sawabe T."/>
            <person name="Meirelles P."/>
            <person name="Feng G."/>
            <person name="Sayaka M."/>
            <person name="Hattori M."/>
            <person name="Ohkuma M."/>
        </authorList>
    </citation>
    <scope>NUCLEOTIDE SEQUENCE [LARGE SCALE GENOMIC DNA]</scope>
    <source>
        <strain evidence="3">JCM 19241</strain>
    </source>
</reference>
<dbReference type="AlphaFoldDB" id="A0A0B8QRN9"/>
<keyword evidence="1" id="KW-0472">Membrane</keyword>
<dbReference type="Proteomes" id="UP000031666">
    <property type="component" value="Unassembled WGS sequence"/>
</dbReference>
<dbReference type="EMBL" id="BBSC01000010">
    <property type="protein sequence ID" value="GAM77703.1"/>
    <property type="molecule type" value="Genomic_DNA"/>
</dbReference>
<dbReference type="STRING" id="1481914.JCM19241_4367"/>
<sequence length="62" mass="7067">MTMPHPEESLRYKLYVIIFRTDTPAGRAFDIALIVTILASLFVLIMALSAMWLKTMPLNLAR</sequence>
<organism evidence="2 3">
    <name type="scientific">Vibrio ishigakensis</name>
    <dbReference type="NCBI Taxonomy" id="1481914"/>
    <lineage>
        <taxon>Bacteria</taxon>
        <taxon>Pseudomonadati</taxon>
        <taxon>Pseudomonadota</taxon>
        <taxon>Gammaproteobacteria</taxon>
        <taxon>Vibrionales</taxon>
        <taxon>Vibrionaceae</taxon>
        <taxon>Vibrio</taxon>
    </lineage>
</organism>
<feature type="transmembrane region" description="Helical" evidence="1">
    <location>
        <begin position="31"/>
        <end position="53"/>
    </location>
</feature>
<proteinExistence type="predicted"/>
<keyword evidence="1" id="KW-1133">Transmembrane helix</keyword>
<keyword evidence="1" id="KW-0812">Transmembrane</keyword>
<accession>A0A0B8QRN9</accession>
<evidence type="ECO:0000313" key="2">
    <source>
        <dbReference type="EMBL" id="GAM77703.1"/>
    </source>
</evidence>
<comment type="caution">
    <text evidence="2">The sequence shown here is derived from an EMBL/GenBank/DDBJ whole genome shotgun (WGS) entry which is preliminary data.</text>
</comment>